<name>A0A0M1NJ06_9BACL</name>
<dbReference type="PANTHER" id="PTHR43133">
    <property type="entry name" value="RNA POLYMERASE ECF-TYPE SIGMA FACTO"/>
    <property type="match status" value="1"/>
</dbReference>
<proteinExistence type="inferred from homology"/>
<dbReference type="SUPFAM" id="SSF88946">
    <property type="entry name" value="Sigma2 domain of RNA polymerase sigma factors"/>
    <property type="match status" value="1"/>
</dbReference>
<evidence type="ECO:0000259" key="7">
    <source>
        <dbReference type="Pfam" id="PF08281"/>
    </source>
</evidence>
<feature type="domain" description="RNA polymerase sigma factor 70 region 4 type 2" evidence="7">
    <location>
        <begin position="120"/>
        <end position="172"/>
    </location>
</feature>
<reference evidence="9" key="1">
    <citation type="submission" date="2015-08" db="EMBL/GenBank/DDBJ databases">
        <title>Genome sequencing project for genomic taxonomy and phylogenomics of Bacillus-like bacteria.</title>
        <authorList>
            <person name="Liu B."/>
            <person name="Wang J."/>
            <person name="Zhu Y."/>
            <person name="Liu G."/>
            <person name="Chen Q."/>
            <person name="Chen Z."/>
            <person name="Lan J."/>
            <person name="Che J."/>
            <person name="Ge C."/>
            <person name="Shi H."/>
            <person name="Pan Z."/>
            <person name="Liu X."/>
        </authorList>
    </citation>
    <scope>NUCLEOTIDE SEQUENCE [LARGE SCALE GENOMIC DNA]</scope>
    <source>
        <strain evidence="9">FJAT-22460</strain>
    </source>
</reference>
<sequence>MISDQQLSERMAAGDQAAFEMLVTRYHGPLLNYTNQRLGDRQKAQDIVQETFIRLIRHLKQHGTLEHVRSWLYRVALNMCKDYWKSAAYRSEGLAGEEMPDAHDPAPGAEELMERQETSLEIAASLESLPDIQQEIVSLRFFHDLKLQEIADLVGLPLSTVKTHLYNALRKLKKTLAMEHSDLVPVQSSRRTRGKASSEHVQHRSRVEESDSQNKVKESEVYLHGSSIR</sequence>
<evidence type="ECO:0000313" key="8">
    <source>
        <dbReference type="EMBL" id="KOR82035.1"/>
    </source>
</evidence>
<dbReference type="InterPro" id="IPR013249">
    <property type="entry name" value="RNA_pol_sigma70_r4_t2"/>
</dbReference>
<dbReference type="RefSeq" id="WP_054404360.1">
    <property type="nucleotide sequence ID" value="NZ_LIUT01000005.1"/>
</dbReference>
<dbReference type="CDD" id="cd06171">
    <property type="entry name" value="Sigma70_r4"/>
    <property type="match status" value="1"/>
</dbReference>
<dbReference type="InterPro" id="IPR039425">
    <property type="entry name" value="RNA_pol_sigma-70-like"/>
</dbReference>
<dbReference type="PANTHER" id="PTHR43133:SF62">
    <property type="entry name" value="RNA POLYMERASE SIGMA FACTOR SIGZ"/>
    <property type="match status" value="1"/>
</dbReference>
<evidence type="ECO:0000256" key="1">
    <source>
        <dbReference type="ARBA" id="ARBA00010641"/>
    </source>
</evidence>
<feature type="compositionally biased region" description="Basic and acidic residues" evidence="5">
    <location>
        <begin position="196"/>
        <end position="221"/>
    </location>
</feature>
<comment type="caution">
    <text evidence="8">The sequence shown here is derived from an EMBL/GenBank/DDBJ whole genome shotgun (WGS) entry which is preliminary data.</text>
</comment>
<comment type="similarity">
    <text evidence="1">Belongs to the sigma-70 factor family. ECF subfamily.</text>
</comment>
<evidence type="ECO:0000259" key="6">
    <source>
        <dbReference type="Pfam" id="PF04542"/>
    </source>
</evidence>
<dbReference type="SUPFAM" id="SSF88659">
    <property type="entry name" value="Sigma3 and sigma4 domains of RNA polymerase sigma factors"/>
    <property type="match status" value="1"/>
</dbReference>
<feature type="region of interest" description="Disordered" evidence="5">
    <location>
        <begin position="183"/>
        <end position="229"/>
    </location>
</feature>
<dbReference type="Proteomes" id="UP000036932">
    <property type="component" value="Unassembled WGS sequence"/>
</dbReference>
<feature type="domain" description="RNA polymerase sigma-70 region 2" evidence="6">
    <location>
        <begin position="22"/>
        <end position="87"/>
    </location>
</feature>
<dbReference type="GO" id="GO:0016987">
    <property type="term" value="F:sigma factor activity"/>
    <property type="evidence" value="ECO:0007669"/>
    <property type="project" value="UniProtKB-KW"/>
</dbReference>
<evidence type="ECO:0000256" key="2">
    <source>
        <dbReference type="ARBA" id="ARBA00023015"/>
    </source>
</evidence>
<dbReference type="Gene3D" id="1.10.10.10">
    <property type="entry name" value="Winged helix-like DNA-binding domain superfamily/Winged helix DNA-binding domain"/>
    <property type="match status" value="1"/>
</dbReference>
<evidence type="ECO:0000313" key="9">
    <source>
        <dbReference type="Proteomes" id="UP000036932"/>
    </source>
</evidence>
<dbReference type="InterPro" id="IPR007627">
    <property type="entry name" value="RNA_pol_sigma70_r2"/>
</dbReference>
<dbReference type="Pfam" id="PF08281">
    <property type="entry name" value="Sigma70_r4_2"/>
    <property type="match status" value="1"/>
</dbReference>
<dbReference type="AlphaFoldDB" id="A0A0M1NJ06"/>
<dbReference type="GO" id="GO:0003677">
    <property type="term" value="F:DNA binding"/>
    <property type="evidence" value="ECO:0007669"/>
    <property type="project" value="InterPro"/>
</dbReference>
<gene>
    <name evidence="8" type="ORF">AM231_20955</name>
</gene>
<keyword evidence="2" id="KW-0805">Transcription regulation</keyword>
<evidence type="ECO:0000256" key="3">
    <source>
        <dbReference type="ARBA" id="ARBA00023082"/>
    </source>
</evidence>
<dbReference type="InterPro" id="IPR036388">
    <property type="entry name" value="WH-like_DNA-bd_sf"/>
</dbReference>
<keyword evidence="3" id="KW-0731">Sigma factor</keyword>
<dbReference type="PATRIC" id="fig|1705565.3.peg.111"/>
<dbReference type="GO" id="GO:0006352">
    <property type="term" value="P:DNA-templated transcription initiation"/>
    <property type="evidence" value="ECO:0007669"/>
    <property type="project" value="InterPro"/>
</dbReference>
<dbReference type="InterPro" id="IPR013325">
    <property type="entry name" value="RNA_pol_sigma_r2"/>
</dbReference>
<keyword evidence="4" id="KW-0804">Transcription</keyword>
<dbReference type="Pfam" id="PF04542">
    <property type="entry name" value="Sigma70_r2"/>
    <property type="match status" value="1"/>
</dbReference>
<dbReference type="InterPro" id="IPR014284">
    <property type="entry name" value="RNA_pol_sigma-70_dom"/>
</dbReference>
<dbReference type="OrthoDB" id="9785675at2"/>
<keyword evidence="9" id="KW-1185">Reference proteome</keyword>
<dbReference type="Gene3D" id="1.10.1740.10">
    <property type="match status" value="1"/>
</dbReference>
<dbReference type="EMBL" id="LIUT01000005">
    <property type="protein sequence ID" value="KOR82035.1"/>
    <property type="molecule type" value="Genomic_DNA"/>
</dbReference>
<protein>
    <submittedName>
        <fullName evidence="8">RNA polymerase subunit sigma-24</fullName>
    </submittedName>
</protein>
<accession>A0A0M1NJ06</accession>
<organism evidence="8 9">
    <name type="scientific">Paenibacillus solani</name>
    <dbReference type="NCBI Taxonomy" id="1705565"/>
    <lineage>
        <taxon>Bacteria</taxon>
        <taxon>Bacillati</taxon>
        <taxon>Bacillota</taxon>
        <taxon>Bacilli</taxon>
        <taxon>Bacillales</taxon>
        <taxon>Paenibacillaceae</taxon>
        <taxon>Paenibacillus</taxon>
    </lineage>
</organism>
<dbReference type="InterPro" id="IPR013324">
    <property type="entry name" value="RNA_pol_sigma_r3/r4-like"/>
</dbReference>
<dbReference type="NCBIfam" id="TIGR02937">
    <property type="entry name" value="sigma70-ECF"/>
    <property type="match status" value="1"/>
</dbReference>
<evidence type="ECO:0000256" key="4">
    <source>
        <dbReference type="ARBA" id="ARBA00023163"/>
    </source>
</evidence>
<evidence type="ECO:0000256" key="5">
    <source>
        <dbReference type="SAM" id="MobiDB-lite"/>
    </source>
</evidence>